<reference evidence="6" key="1">
    <citation type="journal article" date="2019" name="Int. J. Syst. Evol. Microbiol.">
        <title>The Global Catalogue of Microorganisms (GCM) 10K type strain sequencing project: providing services to taxonomists for standard genome sequencing and annotation.</title>
        <authorList>
            <consortium name="The Broad Institute Genomics Platform"/>
            <consortium name="The Broad Institute Genome Sequencing Center for Infectious Disease"/>
            <person name="Wu L."/>
            <person name="Ma J."/>
        </authorList>
    </citation>
    <scope>NUCLEOTIDE SEQUENCE [LARGE SCALE GENOMIC DNA]</scope>
    <source>
        <strain evidence="6">CCM 7941</strain>
    </source>
</reference>
<comment type="caution">
    <text evidence="5">The sequence shown here is derived from an EMBL/GenBank/DDBJ whole genome shotgun (WGS) entry which is preliminary data.</text>
</comment>
<evidence type="ECO:0000313" key="5">
    <source>
        <dbReference type="EMBL" id="MFC3266542.1"/>
    </source>
</evidence>
<dbReference type="InterPro" id="IPR056490">
    <property type="entry name" value="Rcc01698_C"/>
</dbReference>
<evidence type="ECO:0000259" key="4">
    <source>
        <dbReference type="Pfam" id="PF23666"/>
    </source>
</evidence>
<evidence type="ECO:0000259" key="3">
    <source>
        <dbReference type="Pfam" id="PF13550"/>
    </source>
</evidence>
<proteinExistence type="predicted"/>
<organism evidence="5 6">
    <name type="scientific">Camelimonas abortus</name>
    <dbReference type="NCBI Taxonomy" id="1017184"/>
    <lineage>
        <taxon>Bacteria</taxon>
        <taxon>Pseudomonadati</taxon>
        <taxon>Pseudomonadota</taxon>
        <taxon>Alphaproteobacteria</taxon>
        <taxon>Hyphomicrobiales</taxon>
        <taxon>Chelatococcaceae</taxon>
        <taxon>Camelimonas</taxon>
    </lineage>
</organism>
<dbReference type="RefSeq" id="WP_376830207.1">
    <property type="nucleotide sequence ID" value="NZ_JBHLWR010000006.1"/>
</dbReference>
<gene>
    <name evidence="5" type="ORF">ACFOEX_09265</name>
</gene>
<dbReference type="InterPro" id="IPR032876">
    <property type="entry name" value="J_dom"/>
</dbReference>
<feature type="region of interest" description="Disordered" evidence="1">
    <location>
        <begin position="305"/>
        <end position="334"/>
    </location>
</feature>
<dbReference type="InterPro" id="IPR017853">
    <property type="entry name" value="GH"/>
</dbReference>
<dbReference type="EMBL" id="JBHRUV010000045">
    <property type="protein sequence ID" value="MFC3266542.1"/>
    <property type="molecule type" value="Genomic_DNA"/>
</dbReference>
<dbReference type="Gene3D" id="3.20.20.80">
    <property type="entry name" value="Glycosidases"/>
    <property type="match status" value="1"/>
</dbReference>
<evidence type="ECO:0000259" key="2">
    <source>
        <dbReference type="Pfam" id="PF13547"/>
    </source>
</evidence>
<protein>
    <submittedName>
        <fullName evidence="5">Glycoside hydrolase TIM-barrel-like domain-containing protein</fullName>
    </submittedName>
</protein>
<dbReference type="CDD" id="cd19607">
    <property type="entry name" value="GTA_TIM-barrel-like"/>
    <property type="match status" value="1"/>
</dbReference>
<sequence>MATLVLQVAGGALGTAVAGPAGALAGRALGAIAGAAVDSSLLSAFDARKAGQAPALADAPALISTEGAPVPKVFGRARVGGQLIWATRIERAPVFSDSRSGLGGKGALAAAGGDGKASWAFYANIAVGVCEGPVAFIRRVWADGEELDLSAVTMRVHAGGEDQQPDPLVAAKEGAENAPAWRGLAYVVFERLPLARFGDRIPQFSFEVVRPLNGLCGMIRAVCLIPGASEHGLDPLWRVQTPAPGVSQPENRNQLYGVTDVVASLDALQALCPKLERVALVVSWFGDDLRAGSCTIRPRVESHDKVTTGDPWMAAGQGRALTPPVSRHAGRPACGGTPSDAAVIRLIQELARRGLAVTLYPFVMMDIPGGNGLPDPRDPEREQPPYPWRGRMTCHPAPGVPGSPDGTADADAQIARFFGDAAPEQFLPWFATVLFTGAPQWSYRRFILHYATLASMAGHVSAFVIGSEFVGLTRTRGENGYPAAEQFAALAADVRAILGSGPRIVYAADWTEYGAHVRNGGADVDFPLDVVWASPDVDAVGIDYYPPLSDWRDGDGHPDASLAPDIYDLDYLTGRLAAGEAFDWYYPDEAARLAGARAPIADGAWGKPWVFRAKDLVAWWSQPHVRRAGGVETTQTAWVPGGKPLWLTEAGVPAVDRGTNGPNVFPDAKSSENATPPFSRGWRDDMMQLRGLQAVIRRFDPEAGASDDWNPPASLYPGRMVDPAHIYVWAWDARPFPAFPALRDVWGDAASWWSGHWITGRLEGVELDMLLRRLLAEGGVEAEPGPPAVNAFLDGYVVDRPMSAREALQPLCDLYGVTPVASGGRVRLAGPRDRPVMHVDAGMAVPDADGAPFELIRAEETALPREIRLGFTDSDGDYRRAVAMSRRLAGASLRQGGAELAIALHRGEAGRLADAWLQRVWSAMDRLSLRLSPRMLALEPGDVFTFDAGEGARPWRVTRILDGEARQIEAESCARVVADAGPARTEPLHAAPPPAPGPPLPVTLDLPVAAGEPVILQHLAVFADPWPGRMTLWRASGDGHFSFLDAFDAPALLGETTTPLPPGPLWRFDRGPGFEALARGGALASVDDAALFDGANLFALIAPDGEAEIIAAGRIELAGAAGGARLWRFSRLLRGLAGSEPAASRFLAAGARVVALDGAVRPLCRERNDIGRALRYRIGPAGRDHGDPGFTEFTATPGALALRPMPPVHLRARRTAEGVRISFIPRGRRAADAWDGPDPPRDDGERYDVEIRAGDAVARTLTGTEPPLLYPAAAELADFGAPQTTLDLAVTLASAAGGRSFPTRALVPVR</sequence>
<name>A0ABV7LFI3_9HYPH</name>
<feature type="domain" description="Tip attachment protein J" evidence="3">
    <location>
        <begin position="799"/>
        <end position="961"/>
    </location>
</feature>
<feature type="domain" description="Rcc01698-like C-terminal" evidence="4">
    <location>
        <begin position="1051"/>
        <end position="1154"/>
    </location>
</feature>
<evidence type="ECO:0000256" key="1">
    <source>
        <dbReference type="SAM" id="MobiDB-lite"/>
    </source>
</evidence>
<dbReference type="Pfam" id="PF23666">
    <property type="entry name" value="Rcc01698_C"/>
    <property type="match status" value="1"/>
</dbReference>
<feature type="domain" description="GTA TIM-barrel-like" evidence="2">
    <location>
        <begin position="441"/>
        <end position="740"/>
    </location>
</feature>
<dbReference type="InterPro" id="IPR025195">
    <property type="entry name" value="GTA_TIM_dom"/>
</dbReference>
<dbReference type="Proteomes" id="UP001595536">
    <property type="component" value="Unassembled WGS sequence"/>
</dbReference>
<evidence type="ECO:0000313" key="6">
    <source>
        <dbReference type="Proteomes" id="UP001595536"/>
    </source>
</evidence>
<accession>A0ABV7LFI3</accession>
<dbReference type="SUPFAM" id="SSF51445">
    <property type="entry name" value="(Trans)glycosidases"/>
    <property type="match status" value="1"/>
</dbReference>
<dbReference type="Pfam" id="PF13550">
    <property type="entry name" value="Phage-tail_3"/>
    <property type="match status" value="1"/>
</dbReference>
<dbReference type="Pfam" id="PF13547">
    <property type="entry name" value="GTA_TIM"/>
    <property type="match status" value="1"/>
</dbReference>
<keyword evidence="6" id="KW-1185">Reference proteome</keyword>